<dbReference type="PANTHER" id="PTHR32182">
    <property type="entry name" value="DNA REPLICATION AND REPAIR PROTEIN RECF"/>
    <property type="match status" value="1"/>
</dbReference>
<dbReference type="InterPro" id="IPR001238">
    <property type="entry name" value="DNA-binding_RecF"/>
</dbReference>
<evidence type="ECO:0000313" key="13">
    <source>
        <dbReference type="Proteomes" id="UP000325292"/>
    </source>
</evidence>
<comment type="subcellular location">
    <subcellularLocation>
        <location evidence="9 10">Cytoplasm</location>
    </subcellularLocation>
</comment>
<reference evidence="12 13" key="1">
    <citation type="journal article" date="2019" name="Sci. Rep.">
        <title>Sulfobacillus thermotolerans: new insights into resistance and metabolic capacities of acidophilic chemolithotrophs.</title>
        <authorList>
            <person name="Panyushkina A.E."/>
            <person name="Babenko V.V."/>
            <person name="Nikitina A.S."/>
            <person name="Selezneva O.V."/>
            <person name="Tsaplina I.A."/>
            <person name="Letarova M.A."/>
            <person name="Kostryukova E.S."/>
            <person name="Letarov A.V."/>
        </authorList>
    </citation>
    <scope>NUCLEOTIDE SEQUENCE [LARGE SCALE GENOMIC DNA]</scope>
    <source>
        <strain evidence="12 13">Kr1</strain>
    </source>
</reference>
<keyword evidence="5 9" id="KW-0067">ATP-binding</keyword>
<keyword evidence="13" id="KW-1185">Reference proteome</keyword>
<dbReference type="PROSITE" id="PS00618">
    <property type="entry name" value="RECF_2"/>
    <property type="match status" value="1"/>
</dbReference>
<dbReference type="HAMAP" id="MF_00365">
    <property type="entry name" value="RecF"/>
    <property type="match status" value="1"/>
</dbReference>
<keyword evidence="2 9" id="KW-0235">DNA replication</keyword>
<keyword evidence="8 9" id="KW-0742">SOS response</keyword>
<dbReference type="NCBIfam" id="TIGR00611">
    <property type="entry name" value="recf"/>
    <property type="match status" value="1"/>
</dbReference>
<dbReference type="InterPro" id="IPR027417">
    <property type="entry name" value="P-loop_NTPase"/>
</dbReference>
<comment type="function">
    <text evidence="9 10">The RecF protein is involved in DNA metabolism; it is required for DNA replication and normal SOS inducibility. RecF binds preferentially to single-stranded, linear DNA. It also seems to bind ATP.</text>
</comment>
<evidence type="ECO:0000256" key="5">
    <source>
        <dbReference type="ARBA" id="ARBA00022840"/>
    </source>
</evidence>
<evidence type="ECO:0000256" key="9">
    <source>
        <dbReference type="HAMAP-Rule" id="MF_00365"/>
    </source>
</evidence>
<evidence type="ECO:0000256" key="1">
    <source>
        <dbReference type="ARBA" id="ARBA00022490"/>
    </source>
</evidence>
<dbReference type="InterPro" id="IPR042174">
    <property type="entry name" value="RecF_2"/>
</dbReference>
<dbReference type="PANTHER" id="PTHR32182:SF0">
    <property type="entry name" value="DNA REPLICATION AND REPAIR PROTEIN RECF"/>
    <property type="match status" value="1"/>
</dbReference>
<evidence type="ECO:0000256" key="4">
    <source>
        <dbReference type="ARBA" id="ARBA00022763"/>
    </source>
</evidence>
<dbReference type="EMBL" id="CP019454">
    <property type="protein sequence ID" value="AUW92573.1"/>
    <property type="molecule type" value="Genomic_DNA"/>
</dbReference>
<dbReference type="SUPFAM" id="SSF52540">
    <property type="entry name" value="P-loop containing nucleoside triphosphate hydrolases"/>
    <property type="match status" value="1"/>
</dbReference>
<keyword evidence="7 9" id="KW-0234">DNA repair</keyword>
<evidence type="ECO:0000259" key="11">
    <source>
        <dbReference type="Pfam" id="PF13476"/>
    </source>
</evidence>
<dbReference type="Gene3D" id="1.20.1050.90">
    <property type="entry name" value="RecF/RecN/SMC, N-terminal domain"/>
    <property type="match status" value="1"/>
</dbReference>
<comment type="similarity">
    <text evidence="9 10">Belongs to the RecF family.</text>
</comment>
<evidence type="ECO:0000256" key="7">
    <source>
        <dbReference type="ARBA" id="ARBA00023204"/>
    </source>
</evidence>
<dbReference type="Pfam" id="PF13476">
    <property type="entry name" value="AAA_23"/>
    <property type="match status" value="1"/>
</dbReference>
<dbReference type="InterPro" id="IPR038729">
    <property type="entry name" value="Rad50/SbcC_AAA"/>
</dbReference>
<keyword evidence="4 9" id="KW-0227">DNA damage</keyword>
<dbReference type="InterPro" id="IPR018078">
    <property type="entry name" value="DNA-binding_RecF_CS"/>
</dbReference>
<name>A0ABM6RMN3_9FIRM</name>
<accession>A0ABM6RMN3</accession>
<dbReference type="Proteomes" id="UP000325292">
    <property type="component" value="Chromosome"/>
</dbReference>
<evidence type="ECO:0000313" key="12">
    <source>
        <dbReference type="EMBL" id="AUW92573.1"/>
    </source>
</evidence>
<keyword evidence="1 9" id="KW-0963">Cytoplasm</keyword>
<keyword evidence="3 9" id="KW-0547">Nucleotide-binding</keyword>
<dbReference type="Gene3D" id="3.40.50.300">
    <property type="entry name" value="P-loop containing nucleotide triphosphate hydrolases"/>
    <property type="match status" value="1"/>
</dbReference>
<protein>
    <recommendedName>
        <fullName evidence="9 10">DNA replication and repair protein RecF</fullName>
    </recommendedName>
</protein>
<proteinExistence type="inferred from homology"/>
<evidence type="ECO:0000256" key="6">
    <source>
        <dbReference type="ARBA" id="ARBA00023125"/>
    </source>
</evidence>
<evidence type="ECO:0000256" key="2">
    <source>
        <dbReference type="ARBA" id="ARBA00022705"/>
    </source>
</evidence>
<feature type="binding site" evidence="9">
    <location>
        <begin position="30"/>
        <end position="37"/>
    </location>
    <ligand>
        <name>ATP</name>
        <dbReference type="ChEBI" id="CHEBI:30616"/>
    </ligand>
</feature>
<organism evidence="12 13">
    <name type="scientific">Sulfobacillus thermotolerans</name>
    <dbReference type="NCBI Taxonomy" id="338644"/>
    <lineage>
        <taxon>Bacteria</taxon>
        <taxon>Bacillati</taxon>
        <taxon>Bacillota</taxon>
        <taxon>Clostridia</taxon>
        <taxon>Eubacteriales</taxon>
        <taxon>Clostridiales Family XVII. Incertae Sedis</taxon>
        <taxon>Sulfobacillus</taxon>
    </lineage>
</organism>
<evidence type="ECO:0000256" key="10">
    <source>
        <dbReference type="RuleBase" id="RU000578"/>
    </source>
</evidence>
<gene>
    <name evidence="9" type="primary">recF</name>
    <name evidence="12" type="ORF">BXT84_00240</name>
</gene>
<feature type="domain" description="Rad50/SbcC-type AAA" evidence="11">
    <location>
        <begin position="6"/>
        <end position="65"/>
    </location>
</feature>
<keyword evidence="6 9" id="KW-0238">DNA-binding</keyword>
<evidence type="ECO:0000256" key="3">
    <source>
        <dbReference type="ARBA" id="ARBA00022741"/>
    </source>
</evidence>
<sequence length="350" mass="39950">MTLDTLDIKGFRNITDTTLHFSPQLTLIVGNNGQGKTNALEALYVTLTGTSFRGTSDQDLIGWNQPFTSLTAKIRKEHTDPLTITHFIGRQPVRKKHTGQIWPVVLFSPDDVQLSKGSPSGRRRFLDWTLATVDTRYLRLYRQYQHALLARNRILKDSRLWPTLPDFSHVLVESGLYLWIRRREMVQNIVPRAQEIFTQLTGLSMQCMLKEGGSSRKIETLEEYKTLMDERSTEEKRRQMTLVGPHRDDLLFQINGVAASPYASQGQHRALALSLKLASYHVLEKETGIMPIVLLDDVLSELDPIKRSSLLAFIATNHPQTIVTDTEARNFDHLHPQVYTVEDGQFSRQA</sequence>
<evidence type="ECO:0000256" key="8">
    <source>
        <dbReference type="ARBA" id="ARBA00023236"/>
    </source>
</evidence>